<dbReference type="InterPro" id="IPR014757">
    <property type="entry name" value="Tscrpt_reg_IclR_C"/>
</dbReference>
<keyword evidence="1" id="KW-0805">Transcription regulation</keyword>
<keyword evidence="2" id="KW-0238">DNA-binding</keyword>
<dbReference type="GO" id="GO:0045892">
    <property type="term" value="P:negative regulation of DNA-templated transcription"/>
    <property type="evidence" value="ECO:0007669"/>
    <property type="project" value="TreeGrafter"/>
</dbReference>
<dbReference type="GO" id="GO:0003677">
    <property type="term" value="F:DNA binding"/>
    <property type="evidence" value="ECO:0007669"/>
    <property type="project" value="UniProtKB-KW"/>
</dbReference>
<dbReference type="InterPro" id="IPR029016">
    <property type="entry name" value="GAF-like_dom_sf"/>
</dbReference>
<dbReference type="InterPro" id="IPR036390">
    <property type="entry name" value="WH_DNA-bd_sf"/>
</dbReference>
<dbReference type="PROSITE" id="PS51077">
    <property type="entry name" value="HTH_ICLR"/>
    <property type="match status" value="1"/>
</dbReference>
<feature type="domain" description="IclR-ED" evidence="5">
    <location>
        <begin position="78"/>
        <end position="257"/>
    </location>
</feature>
<evidence type="ECO:0000313" key="6">
    <source>
        <dbReference type="EMBL" id="NNG40577.1"/>
    </source>
</evidence>
<keyword evidence="3" id="KW-0804">Transcription</keyword>
<gene>
    <name evidence="6" type="ORF">HJ588_15015</name>
</gene>
<feature type="domain" description="HTH iclR-type" evidence="4">
    <location>
        <begin position="16"/>
        <end position="77"/>
    </location>
</feature>
<dbReference type="AlphaFoldDB" id="A0A849AL98"/>
<dbReference type="RefSeq" id="WP_171156974.1">
    <property type="nucleotide sequence ID" value="NZ_JABENB010000002.1"/>
</dbReference>
<dbReference type="SUPFAM" id="SSF46785">
    <property type="entry name" value="Winged helix' DNA-binding domain"/>
    <property type="match status" value="1"/>
</dbReference>
<dbReference type="Pfam" id="PF01614">
    <property type="entry name" value="IclR_C"/>
    <property type="match status" value="1"/>
</dbReference>
<evidence type="ECO:0000256" key="2">
    <source>
        <dbReference type="ARBA" id="ARBA00023125"/>
    </source>
</evidence>
<dbReference type="Gene3D" id="1.10.10.10">
    <property type="entry name" value="Winged helix-like DNA-binding domain superfamily/Winged helix DNA-binding domain"/>
    <property type="match status" value="1"/>
</dbReference>
<dbReference type="SUPFAM" id="SSF55781">
    <property type="entry name" value="GAF domain-like"/>
    <property type="match status" value="1"/>
</dbReference>
<dbReference type="PROSITE" id="PS51078">
    <property type="entry name" value="ICLR_ED"/>
    <property type="match status" value="1"/>
</dbReference>
<proteinExistence type="predicted"/>
<dbReference type="InterPro" id="IPR036388">
    <property type="entry name" value="WH-like_DNA-bd_sf"/>
</dbReference>
<dbReference type="Gene3D" id="3.30.450.40">
    <property type="match status" value="1"/>
</dbReference>
<keyword evidence="7" id="KW-1185">Reference proteome</keyword>
<dbReference type="InterPro" id="IPR050707">
    <property type="entry name" value="HTH_MetabolicPath_Reg"/>
</dbReference>
<dbReference type="SMART" id="SM00346">
    <property type="entry name" value="HTH_ICLR"/>
    <property type="match status" value="1"/>
</dbReference>
<reference evidence="6 7" key="1">
    <citation type="submission" date="2020-05" db="EMBL/GenBank/DDBJ databases">
        <title>Flexivirga sp. ID2601S isolated from air conditioner.</title>
        <authorList>
            <person name="Kim D.H."/>
        </authorList>
    </citation>
    <scope>NUCLEOTIDE SEQUENCE [LARGE SCALE GENOMIC DNA]</scope>
    <source>
        <strain evidence="6 7">ID2601S</strain>
    </source>
</reference>
<dbReference type="EMBL" id="JABENB010000002">
    <property type="protein sequence ID" value="NNG40577.1"/>
    <property type="molecule type" value="Genomic_DNA"/>
</dbReference>
<dbReference type="PANTHER" id="PTHR30136:SF24">
    <property type="entry name" value="HTH-TYPE TRANSCRIPTIONAL REPRESSOR ALLR"/>
    <property type="match status" value="1"/>
</dbReference>
<dbReference type="GO" id="GO:0003700">
    <property type="term" value="F:DNA-binding transcription factor activity"/>
    <property type="evidence" value="ECO:0007669"/>
    <property type="project" value="TreeGrafter"/>
</dbReference>
<dbReference type="InterPro" id="IPR005471">
    <property type="entry name" value="Tscrpt_reg_IclR_N"/>
</dbReference>
<comment type="caution">
    <text evidence="6">The sequence shown here is derived from an EMBL/GenBank/DDBJ whole genome shotgun (WGS) entry which is preliminary data.</text>
</comment>
<evidence type="ECO:0000259" key="5">
    <source>
        <dbReference type="PROSITE" id="PS51078"/>
    </source>
</evidence>
<evidence type="ECO:0000256" key="3">
    <source>
        <dbReference type="ARBA" id="ARBA00023163"/>
    </source>
</evidence>
<dbReference type="Proteomes" id="UP000557772">
    <property type="component" value="Unassembled WGS sequence"/>
</dbReference>
<evidence type="ECO:0000256" key="1">
    <source>
        <dbReference type="ARBA" id="ARBA00023015"/>
    </source>
</evidence>
<accession>A0A849AL98</accession>
<dbReference type="PANTHER" id="PTHR30136">
    <property type="entry name" value="HELIX-TURN-HELIX TRANSCRIPTIONAL REGULATOR, ICLR FAMILY"/>
    <property type="match status" value="1"/>
</dbReference>
<sequence>MAAERSGTAAKSAGGVQSVGRALDILELIDAAGGRMALVEMSAASGLPMPTIHRLVRTLVDRSYLRQLPDRRYALGSRLIPLGNSARDVFGSQSSAALASVVDQLGETANLAALDGDMLVYVGQAPSPHAMRMFTQLGEHVHPHCRAAGKALLSQLSDDQVRGILGRVGMPSMTSTTITDPDAFVAELATVRAEGIAHDRSEMEDGVVCLAAPVPSATTQLAVSISGPVSRMTDDLQRRAIPVLRSVAGRLATDLASA</sequence>
<protein>
    <submittedName>
        <fullName evidence="6">IclR family transcriptional regulator</fullName>
    </submittedName>
</protein>
<evidence type="ECO:0000259" key="4">
    <source>
        <dbReference type="PROSITE" id="PS51077"/>
    </source>
</evidence>
<organism evidence="6 7">
    <name type="scientific">Flexivirga aerilata</name>
    <dbReference type="NCBI Taxonomy" id="1656889"/>
    <lineage>
        <taxon>Bacteria</taxon>
        <taxon>Bacillati</taxon>
        <taxon>Actinomycetota</taxon>
        <taxon>Actinomycetes</taxon>
        <taxon>Micrococcales</taxon>
        <taxon>Dermacoccaceae</taxon>
        <taxon>Flexivirga</taxon>
    </lineage>
</organism>
<name>A0A849AL98_9MICO</name>
<evidence type="ECO:0000313" key="7">
    <source>
        <dbReference type="Proteomes" id="UP000557772"/>
    </source>
</evidence>
<dbReference type="Pfam" id="PF09339">
    <property type="entry name" value="HTH_IclR"/>
    <property type="match status" value="1"/>
</dbReference>